<proteinExistence type="predicted"/>
<reference evidence="2 3" key="1">
    <citation type="submission" date="2019-05" db="EMBL/GenBank/DDBJ databases">
        <title>Mikania micrantha, genome provides insights into the molecular mechanism of rapid growth.</title>
        <authorList>
            <person name="Liu B."/>
        </authorList>
    </citation>
    <scope>NUCLEOTIDE SEQUENCE [LARGE SCALE GENOMIC DNA]</scope>
    <source>
        <strain evidence="2">NLD-2019</strain>
        <tissue evidence="2">Leaf</tissue>
    </source>
</reference>
<dbReference type="OrthoDB" id="10485538at2759"/>
<evidence type="ECO:0000313" key="2">
    <source>
        <dbReference type="EMBL" id="KAD7116556.1"/>
    </source>
</evidence>
<feature type="region of interest" description="Disordered" evidence="1">
    <location>
        <begin position="61"/>
        <end position="137"/>
    </location>
</feature>
<organism evidence="2 3">
    <name type="scientific">Mikania micrantha</name>
    <name type="common">bitter vine</name>
    <dbReference type="NCBI Taxonomy" id="192012"/>
    <lineage>
        <taxon>Eukaryota</taxon>
        <taxon>Viridiplantae</taxon>
        <taxon>Streptophyta</taxon>
        <taxon>Embryophyta</taxon>
        <taxon>Tracheophyta</taxon>
        <taxon>Spermatophyta</taxon>
        <taxon>Magnoliopsida</taxon>
        <taxon>eudicotyledons</taxon>
        <taxon>Gunneridae</taxon>
        <taxon>Pentapetalae</taxon>
        <taxon>asterids</taxon>
        <taxon>campanulids</taxon>
        <taxon>Asterales</taxon>
        <taxon>Asteraceae</taxon>
        <taxon>Asteroideae</taxon>
        <taxon>Heliantheae alliance</taxon>
        <taxon>Eupatorieae</taxon>
        <taxon>Mikania</taxon>
    </lineage>
</organism>
<keyword evidence="3" id="KW-1185">Reference proteome</keyword>
<dbReference type="EMBL" id="SZYD01000002">
    <property type="protein sequence ID" value="KAD7116556.1"/>
    <property type="molecule type" value="Genomic_DNA"/>
</dbReference>
<protein>
    <submittedName>
        <fullName evidence="2">Uncharacterized protein</fullName>
    </submittedName>
</protein>
<evidence type="ECO:0000313" key="3">
    <source>
        <dbReference type="Proteomes" id="UP000326396"/>
    </source>
</evidence>
<dbReference type="Proteomes" id="UP000326396">
    <property type="component" value="Linkage Group LG10"/>
</dbReference>
<feature type="compositionally biased region" description="Low complexity" evidence="1">
    <location>
        <begin position="80"/>
        <end position="104"/>
    </location>
</feature>
<comment type="caution">
    <text evidence="2">The sequence shown here is derived from an EMBL/GenBank/DDBJ whole genome shotgun (WGS) entry which is preliminary data.</text>
</comment>
<gene>
    <name evidence="2" type="ORF">E3N88_03824</name>
</gene>
<evidence type="ECO:0000256" key="1">
    <source>
        <dbReference type="SAM" id="MobiDB-lite"/>
    </source>
</evidence>
<name>A0A5N6PUK4_9ASTR</name>
<accession>A0A5N6PUK4</accession>
<sequence length="228" mass="24105">MEPTDLCTDFPKFWTNISPIKALILLPSFEKVAPSLSSSTTIRHLPPLFIVLLVIAASPTDGVSPRKSGKGHSQNKSVKKGGPPVQKPGKGGSSIQKPRKGGQPVPKPGKGGKPVPKPGKGGLPIQGPGKSGPSLMVPVSGNDIETNFRGLWAIDNNYVGVVAMQFHLMPNNKAVWFDTTSLGPSARELGPRQMPAVAELDSLMANHGARRDTCGPTETWLLPATLEV</sequence>
<dbReference type="AlphaFoldDB" id="A0A5N6PUK4"/>